<dbReference type="EMBL" id="JACJQB010000029">
    <property type="protein sequence ID" value="MBD2189138.1"/>
    <property type="molecule type" value="Genomic_DNA"/>
</dbReference>
<dbReference type="InterPro" id="IPR029063">
    <property type="entry name" value="SAM-dependent_MTases_sf"/>
</dbReference>
<dbReference type="GO" id="GO:0032259">
    <property type="term" value="P:methylation"/>
    <property type="evidence" value="ECO:0007669"/>
    <property type="project" value="UniProtKB-KW"/>
</dbReference>
<feature type="domain" description="Methyltransferase" evidence="1">
    <location>
        <begin position="9"/>
        <end position="285"/>
    </location>
</feature>
<organism evidence="2 3">
    <name type="scientific">Pseudanabaena mucicola FACHB-723</name>
    <dbReference type="NCBI Taxonomy" id="2692860"/>
    <lineage>
        <taxon>Bacteria</taxon>
        <taxon>Bacillati</taxon>
        <taxon>Cyanobacteriota</taxon>
        <taxon>Cyanophyceae</taxon>
        <taxon>Pseudanabaenales</taxon>
        <taxon>Pseudanabaenaceae</taxon>
        <taxon>Pseudanabaena</taxon>
    </lineage>
</organism>
<reference evidence="2 3" key="1">
    <citation type="journal article" date="2020" name="ISME J.">
        <title>Comparative genomics reveals insights into cyanobacterial evolution and habitat adaptation.</title>
        <authorList>
            <person name="Chen M.Y."/>
            <person name="Teng W.K."/>
            <person name="Zhao L."/>
            <person name="Hu C.X."/>
            <person name="Zhou Y.K."/>
            <person name="Han B.P."/>
            <person name="Song L.R."/>
            <person name="Shu W.S."/>
        </authorList>
    </citation>
    <scope>NUCLEOTIDE SEQUENCE [LARGE SCALE GENOMIC DNA]</scope>
    <source>
        <strain evidence="2 3">FACHB-723</strain>
    </source>
</reference>
<evidence type="ECO:0000313" key="2">
    <source>
        <dbReference type="EMBL" id="MBD2189138.1"/>
    </source>
</evidence>
<dbReference type="Gene3D" id="3.40.50.150">
    <property type="entry name" value="Vaccinia Virus protein VP39"/>
    <property type="match status" value="1"/>
</dbReference>
<keyword evidence="3" id="KW-1185">Reference proteome</keyword>
<name>A0ABR7ZYR2_9CYAN</name>
<dbReference type="GO" id="GO:0008168">
    <property type="term" value="F:methyltransferase activity"/>
    <property type="evidence" value="ECO:0007669"/>
    <property type="project" value="UniProtKB-KW"/>
</dbReference>
<keyword evidence="2" id="KW-0489">Methyltransferase</keyword>
<gene>
    <name evidence="2" type="ORF">H6F41_13420</name>
</gene>
<keyword evidence="2" id="KW-0808">Transferase</keyword>
<dbReference type="InterPro" id="IPR022744">
    <property type="entry name" value="MeTrfase_dom_put"/>
</dbReference>
<dbReference type="Pfam" id="PF12147">
    <property type="entry name" value="Methyltransf_20"/>
    <property type="match status" value="1"/>
</dbReference>
<dbReference type="SUPFAM" id="SSF53335">
    <property type="entry name" value="S-adenosyl-L-methionine-dependent methyltransferases"/>
    <property type="match status" value="1"/>
</dbReference>
<evidence type="ECO:0000313" key="3">
    <source>
        <dbReference type="Proteomes" id="UP000642094"/>
    </source>
</evidence>
<comment type="caution">
    <text evidence="2">The sequence shown here is derived from an EMBL/GenBank/DDBJ whole genome shotgun (WGS) entry which is preliminary data.</text>
</comment>
<protein>
    <submittedName>
        <fullName evidence="2">Class I SAM-dependent methyltransferase family protein</fullName>
    </submittedName>
</protein>
<sequence>MLLKKASPSYEQLLRPLPVWNPKAWYYGLMNLSLKTIGKLSQGIQIGFRYGFDSGVMLEYVYKNQPSGITPLGMLIDWIYLNSQGWRGILERSQLMKSTIRQVLQSYHQRNMTCHLLDVACGGGRYDLEVLQEFPSDAIAATLRDYKLENVTKSQQLASQFGVKAQIEQADAFNDVDLDLVQPRPNVIIVSGLHEILPNDQLIRHHFQQLYRILDNAGTLIFTIQPQHPQLEMIARTLPAHTGLPWVMRVRSWELIRQWAEEAGFQDFHIQMEPNGIFGVVTAQKVMAM</sequence>
<accession>A0ABR7ZYR2</accession>
<evidence type="ECO:0000259" key="1">
    <source>
        <dbReference type="Pfam" id="PF12147"/>
    </source>
</evidence>
<proteinExistence type="predicted"/>
<dbReference type="Proteomes" id="UP000642094">
    <property type="component" value="Unassembled WGS sequence"/>
</dbReference>